<feature type="domain" description="CCHC-type" evidence="3">
    <location>
        <begin position="261"/>
        <end position="275"/>
    </location>
</feature>
<keyword evidence="1" id="KW-0862">Zinc</keyword>
<keyword evidence="1" id="KW-0479">Metal-binding</keyword>
<dbReference type="Gene3D" id="3.60.10.10">
    <property type="entry name" value="Endonuclease/exonuclease/phosphatase"/>
    <property type="match status" value="1"/>
</dbReference>
<dbReference type="SUPFAM" id="SSF55874">
    <property type="entry name" value="ATPase domain of HSP90 chaperone/DNA topoisomerase II/histidine kinase"/>
    <property type="match status" value="1"/>
</dbReference>
<dbReference type="GO" id="GO:0009793">
    <property type="term" value="P:embryo development ending in seed dormancy"/>
    <property type="evidence" value="ECO:0007669"/>
    <property type="project" value="TreeGrafter"/>
</dbReference>
<comment type="caution">
    <text evidence="4">The sequence shown here is derived from an EMBL/GenBank/DDBJ whole genome shotgun (WGS) entry which is preliminary data.</text>
</comment>
<dbReference type="NCBIfam" id="NF047352">
    <property type="entry name" value="P_loop_sacsin"/>
    <property type="match status" value="1"/>
</dbReference>
<dbReference type="Pfam" id="PF25794">
    <property type="entry name" value="SACS"/>
    <property type="match status" value="1"/>
</dbReference>
<keyword evidence="5" id="KW-1185">Reference proteome</keyword>
<dbReference type="InterPro" id="IPR036875">
    <property type="entry name" value="Znf_CCHC_sf"/>
</dbReference>
<dbReference type="InterPro" id="IPR036890">
    <property type="entry name" value="HATPase_C_sf"/>
</dbReference>
<name>A0AAW1X9Z5_RUBAR</name>
<dbReference type="PANTHER" id="PTHR32387:SF0">
    <property type="entry name" value="PROTEIN NO VEIN"/>
    <property type="match status" value="1"/>
</dbReference>
<dbReference type="PANTHER" id="PTHR32387">
    <property type="entry name" value="WU:FJ29H11"/>
    <property type="match status" value="1"/>
</dbReference>
<dbReference type="GO" id="GO:0003676">
    <property type="term" value="F:nucleic acid binding"/>
    <property type="evidence" value="ECO:0007669"/>
    <property type="project" value="InterPro"/>
</dbReference>
<dbReference type="InterPro" id="IPR024975">
    <property type="entry name" value="NOV_C"/>
</dbReference>
<dbReference type="GO" id="GO:0005634">
    <property type="term" value="C:nucleus"/>
    <property type="evidence" value="ECO:0007669"/>
    <property type="project" value="TreeGrafter"/>
</dbReference>
<dbReference type="InterPro" id="IPR058210">
    <property type="entry name" value="SACS/Nov_dom"/>
</dbReference>
<dbReference type="SMART" id="SM00343">
    <property type="entry name" value="ZnF_C2HC"/>
    <property type="match status" value="1"/>
</dbReference>
<dbReference type="InterPro" id="IPR052957">
    <property type="entry name" value="Auxin_embryo_med"/>
</dbReference>
<dbReference type="GO" id="GO:0048364">
    <property type="term" value="P:root development"/>
    <property type="evidence" value="ECO:0007669"/>
    <property type="project" value="TreeGrafter"/>
</dbReference>
<dbReference type="PROSITE" id="PS50158">
    <property type="entry name" value="ZF_CCHC"/>
    <property type="match status" value="1"/>
</dbReference>
<dbReference type="Gene3D" id="3.30.565.10">
    <property type="entry name" value="Histidine kinase-like ATPase, C-terminal domain"/>
    <property type="match status" value="1"/>
</dbReference>
<dbReference type="GO" id="GO:0008270">
    <property type="term" value="F:zinc ion binding"/>
    <property type="evidence" value="ECO:0007669"/>
    <property type="project" value="UniProtKB-KW"/>
</dbReference>
<dbReference type="Gene3D" id="4.10.60.10">
    <property type="entry name" value="Zinc finger, CCHC-type"/>
    <property type="match status" value="1"/>
</dbReference>
<dbReference type="SUPFAM" id="SSF56219">
    <property type="entry name" value="DNase I-like"/>
    <property type="match status" value="1"/>
</dbReference>
<dbReference type="Pfam" id="PF13020">
    <property type="entry name" value="NOV_C"/>
    <property type="match status" value="1"/>
</dbReference>
<proteinExistence type="predicted"/>
<protein>
    <recommendedName>
        <fullName evidence="3">CCHC-type domain-containing protein</fullName>
    </recommendedName>
</protein>
<evidence type="ECO:0000256" key="2">
    <source>
        <dbReference type="SAM" id="MobiDB-lite"/>
    </source>
</evidence>
<evidence type="ECO:0000256" key="1">
    <source>
        <dbReference type="PROSITE-ProRule" id="PRU00047"/>
    </source>
</evidence>
<dbReference type="EMBL" id="JBEDUW010000004">
    <property type="protein sequence ID" value="KAK9933174.1"/>
    <property type="molecule type" value="Genomic_DNA"/>
</dbReference>
<dbReference type="Proteomes" id="UP001457282">
    <property type="component" value="Unassembled WGS sequence"/>
</dbReference>
<evidence type="ECO:0000313" key="4">
    <source>
        <dbReference type="EMBL" id="KAK9933174.1"/>
    </source>
</evidence>
<gene>
    <name evidence="4" type="ORF">M0R45_020378</name>
</gene>
<feature type="compositionally biased region" description="Polar residues" evidence="2">
    <location>
        <begin position="216"/>
        <end position="225"/>
    </location>
</feature>
<accession>A0AAW1X9Z5</accession>
<dbReference type="InterPro" id="IPR001878">
    <property type="entry name" value="Znf_CCHC"/>
</dbReference>
<evidence type="ECO:0000259" key="3">
    <source>
        <dbReference type="PROSITE" id="PS50158"/>
    </source>
</evidence>
<dbReference type="SUPFAM" id="SSF57756">
    <property type="entry name" value="Retrovirus zinc finger-like domains"/>
    <property type="match status" value="1"/>
</dbReference>
<evidence type="ECO:0000313" key="5">
    <source>
        <dbReference type="Proteomes" id="UP001457282"/>
    </source>
</evidence>
<feature type="region of interest" description="Disordered" evidence="2">
    <location>
        <begin position="206"/>
        <end position="238"/>
    </location>
</feature>
<dbReference type="InterPro" id="IPR036691">
    <property type="entry name" value="Endo/exonu/phosph_ase_sf"/>
</dbReference>
<dbReference type="GO" id="GO:0010305">
    <property type="term" value="P:leaf vascular tissue pattern formation"/>
    <property type="evidence" value="ECO:0007669"/>
    <property type="project" value="TreeGrafter"/>
</dbReference>
<keyword evidence="1" id="KW-0863">Zinc-finger</keyword>
<reference evidence="4 5" key="1">
    <citation type="journal article" date="2023" name="G3 (Bethesda)">
        <title>A chromosome-length genome assembly and annotation of blackberry (Rubus argutus, cv. 'Hillquist').</title>
        <authorList>
            <person name="Bruna T."/>
            <person name="Aryal R."/>
            <person name="Dudchenko O."/>
            <person name="Sargent D.J."/>
            <person name="Mead D."/>
            <person name="Buti M."/>
            <person name="Cavallini A."/>
            <person name="Hytonen T."/>
            <person name="Andres J."/>
            <person name="Pham M."/>
            <person name="Weisz D."/>
            <person name="Mascagni F."/>
            <person name="Usai G."/>
            <person name="Natali L."/>
            <person name="Bassil N."/>
            <person name="Fernandez G.E."/>
            <person name="Lomsadze A."/>
            <person name="Armour M."/>
            <person name="Olukolu B."/>
            <person name="Poorten T."/>
            <person name="Britton C."/>
            <person name="Davik J."/>
            <person name="Ashrafi H."/>
            <person name="Aiden E.L."/>
            <person name="Borodovsky M."/>
            <person name="Worthington M."/>
        </authorList>
    </citation>
    <scope>NUCLEOTIDE SEQUENCE [LARGE SCALE GENOMIC DNA]</scope>
    <source>
        <strain evidence="4">PI 553951</strain>
    </source>
</reference>
<sequence length="2368" mass="267006">MSVFNDFINEANLCDPPLLNAKFTWSNMRDAAVWRRLDRFLFSADWEECFPNVRQCALTRVTSDHCPIELNTNSLKWGPGPFRVENMWLKHPSFKENFTGWWETDSGPGWEGFKFMNKLRGVKTKLKVLWTMLQSYNTQYRRTKRIMAMFSTYPLVGLLNVAVSSIKCGLWDSMYDTSQTIGQHVLTNTVTDNYCEYVERSIKDAPPVSTEHTTEHGQTSHCLQQDHQRRRNATGEPVQGIRRKIIQKNLKKLEPEKGYTCYLCRQKGHLMRSCPLRNQAKSSLETHNVVVDDSTGVSVEDIIRKVATYFEIDHGMSGNGKSLQEKICIFFRKLCNCELWLMEEFSVEEFRSLGYGEFMMFLEKYARLLPQEMCKFFIDDSSGKFPLEVCMLPHHLVVLVSQALNSLWEDKKITKPNISSLLSKQFPSLSFQTIENGSVEDFQSIVEEHKDTAIAKCVLFSMTIHGTSCALELLENCSKNATLKSSLVSGNSGQKIKTESFASKDAIAVLLRAPMMSDLNLWSHWDLLFAPSLGPLVPWLLNEVNTDELMCLVTKDGKVIRLDHSATVDSFLAAALQGSSFQTALKMLSLFSLVGGEKHAPVSLLKFHVQHAFEVILRTYLDGMEVHENKSSIDRGKALRGQKMVEVATGKLCSNLHRDATQMEIAESVISHFFLDCLGYLPAECRRFAADVLLCGMQSVFKHAASAILDECIQLDQRLMLHEVGLSLGIVEWISDYHAFCSLETTDLFMSEACSLNAVSDETGSGSKYMQDMLKKFAASEQSMATSVGAAEHKGGCADVCLLVGGAEVSDARSGSGYRQHSTDINEHKDASQVIESIRRDEFGLDSSLLNVESIVLKKQHARLGRALHCLSQELYSQDSHFLLELVQNADDNTYPTNVEPTLAFILQESGIVVLNNERGFSAENIRALCDVGNSTKKGSSAGYIGKKGIGFKSVFRVTDAPEIHSNGFHIKFDTSEGQIGLILPTVVPPCNFELFRQLTSSDNDKPDCNCWNTCIVLPFRSKVSDGTVMKCIMNMFSDLHPSLLLFLHRLKCIRFRNLIDDSLTVMRKETVGDGIVKVSHGNKKMTWFVVSQKLQSAIFRSDVQTTEISIAFTLKESDNGIYGPDLGQQPVFAFLPLRTYGLKFILQGDFVLPSSREEVDGDSPWNQWLLLEFPGLFVNAEKSLCSLPCFREKPGTAVSAFMSFVPLVGEVHGFFSSLPRLIISKLRMSNCLLLEGENKEWVPPCKVLRGWNKQARSLLPDGLLHEHLGLGFLDKDIILPDPLARVLGIVEYGPTVLLQVMDSLCRKQNDLNSMGMGWMVSWLSELYAMSFKSSVETSVDSGIEMGFIEKLRKIHFIPLSDGTYGAVVEGPIWLHFDALGTGFGDHHGLESFPNLYAKLRIVSPGLLFASSADVSSMDVKPVDKVTSMLRRIGVQQLSAHEILKAHILPAISDDRITVRDEDLMTDYACFAMVHLQSNCSDCHTEREYIMSALQNKAYILTNNGFRRPAEASIHFSKEFGNPVDINKLINRVNLRWDEVDISYLKHPVTKSLPNGLMKWREFFQKIGIVDFVKVVQVEKGFTDLSEELFNNVTWDKHIISLGLNATDWESPELVHLLSLLPRDGNRKGCEYLLEVLDTLWDDCYSDKTTGYCSSNSVADRKPFKSSFMSTICDVQWCGQFFGASAPFFVPKAKSEKFISDIGFKTRVSLHDALEILKLWRCENPFKASLAQMSKFYSFIWNEMASSKKTTAGEFHLEPFIFVPYVSSFRHKDVVSGTFLSPEEVYWDDSTFFVDQIKEIHHQCSSTGVNHGPINKILSNFYPALHDFFVDICGVHETPPLRSYLQILLQLSNVVLPSQAANAVFQVFLKWTDGLKSGLSAEDIAYLKDSLTRLECALKKQFMHLDGVDFLYFGELSNDDEEILCTKMSILMQTFGIPALSEVVTREAMFNGPTDSSFKAALLDWALPYAQRYLHGLHPEKYSQLKQSGFDILDRLRVVEVQKLSYRNVIKIAGCESMKQVECSCLLQGNDLYTTQESDSHALFMELSRLFFDGKPELHLANFLHMITTMADSGSTEEQINFFIFNSQKVPKLPDGESGWSLSYVHLLTANDRSLQPITLREVHEHNSLKFRRKPSISQNEMDDDSEGIVSQIDQLTPISVDVKWTIDNDSAAPSVPLVLPVSNDLQEHYGDGCNETDYDMDIKFNPINLNFVADPRVLRSSDCIKIDHPRYGTSSARDAMLTGRLGELVAFKYLIAKAGKSVVKWVNEGIETGLPYDIVVGEKEDSLEFIEVKATQFHKKDWFRISMREWQFAEEKGEAFSILHVLLLGNNAARVSVYKNPVKMCQLGKLQLHIMMPRQEKELFIVS</sequence>
<organism evidence="4 5">
    <name type="scientific">Rubus argutus</name>
    <name type="common">Southern blackberry</name>
    <dbReference type="NCBI Taxonomy" id="59490"/>
    <lineage>
        <taxon>Eukaryota</taxon>
        <taxon>Viridiplantae</taxon>
        <taxon>Streptophyta</taxon>
        <taxon>Embryophyta</taxon>
        <taxon>Tracheophyta</taxon>
        <taxon>Spermatophyta</taxon>
        <taxon>Magnoliopsida</taxon>
        <taxon>eudicotyledons</taxon>
        <taxon>Gunneridae</taxon>
        <taxon>Pentapetalae</taxon>
        <taxon>rosids</taxon>
        <taxon>fabids</taxon>
        <taxon>Rosales</taxon>
        <taxon>Rosaceae</taxon>
        <taxon>Rosoideae</taxon>
        <taxon>Rosoideae incertae sedis</taxon>
        <taxon>Rubus</taxon>
    </lineage>
</organism>